<dbReference type="PROSITE" id="PS50851">
    <property type="entry name" value="CHEW"/>
    <property type="match status" value="1"/>
</dbReference>
<comment type="caution">
    <text evidence="2">The sequence shown here is derived from an EMBL/GenBank/DDBJ whole genome shotgun (WGS) entry which is preliminary data.</text>
</comment>
<dbReference type="Gene3D" id="2.30.30.40">
    <property type="entry name" value="SH3 Domains"/>
    <property type="match status" value="1"/>
</dbReference>
<dbReference type="Pfam" id="PF01584">
    <property type="entry name" value="CheW"/>
    <property type="match status" value="1"/>
</dbReference>
<dbReference type="SUPFAM" id="SSF50341">
    <property type="entry name" value="CheW-like"/>
    <property type="match status" value="1"/>
</dbReference>
<dbReference type="PANTHER" id="PTHR22617:SF23">
    <property type="entry name" value="CHEMOTAXIS PROTEIN CHEW"/>
    <property type="match status" value="1"/>
</dbReference>
<protein>
    <submittedName>
        <fullName evidence="2">Purine-binding chemotaxis protein CheW</fullName>
    </submittedName>
</protein>
<gene>
    <name evidence="2" type="ORF">JFN88_03070</name>
</gene>
<reference evidence="2" key="1">
    <citation type="submission" date="2020-12" db="EMBL/GenBank/DDBJ databases">
        <authorList>
            <person name="Huq M.A."/>
        </authorList>
    </citation>
    <scope>NUCLEOTIDE SEQUENCE</scope>
    <source>
        <strain evidence="2">MAHUQ-46</strain>
    </source>
</reference>
<dbReference type="EMBL" id="JAELUP010000006">
    <property type="protein sequence ID" value="MBJ6360303.1"/>
    <property type="molecule type" value="Genomic_DNA"/>
</dbReference>
<dbReference type="InterPro" id="IPR036061">
    <property type="entry name" value="CheW-like_dom_sf"/>
</dbReference>
<dbReference type="SMART" id="SM00260">
    <property type="entry name" value="CheW"/>
    <property type="match status" value="1"/>
</dbReference>
<evidence type="ECO:0000313" key="2">
    <source>
        <dbReference type="EMBL" id="MBJ6360303.1"/>
    </source>
</evidence>
<proteinExistence type="predicted"/>
<name>A0A934J2K9_9BACL</name>
<evidence type="ECO:0000313" key="3">
    <source>
        <dbReference type="Proteomes" id="UP000640274"/>
    </source>
</evidence>
<dbReference type="PANTHER" id="PTHR22617">
    <property type="entry name" value="CHEMOTAXIS SENSOR HISTIDINE KINASE-RELATED"/>
    <property type="match status" value="1"/>
</dbReference>
<keyword evidence="3" id="KW-1185">Reference proteome</keyword>
<accession>A0A934J2K9</accession>
<dbReference type="RefSeq" id="WP_199017829.1">
    <property type="nucleotide sequence ID" value="NZ_JAELUP010000006.1"/>
</dbReference>
<dbReference type="InterPro" id="IPR002545">
    <property type="entry name" value="CheW-lke_dom"/>
</dbReference>
<dbReference type="GO" id="GO:0006935">
    <property type="term" value="P:chemotaxis"/>
    <property type="evidence" value="ECO:0007669"/>
    <property type="project" value="InterPro"/>
</dbReference>
<dbReference type="AlphaFoldDB" id="A0A934J2K9"/>
<evidence type="ECO:0000259" key="1">
    <source>
        <dbReference type="PROSITE" id="PS50851"/>
    </source>
</evidence>
<organism evidence="2 3">
    <name type="scientific">Paenibacillus roseus</name>
    <dbReference type="NCBI Taxonomy" id="2798579"/>
    <lineage>
        <taxon>Bacteria</taxon>
        <taxon>Bacillati</taxon>
        <taxon>Bacillota</taxon>
        <taxon>Bacilli</taxon>
        <taxon>Bacillales</taxon>
        <taxon>Paenibacillaceae</taxon>
        <taxon>Paenibacillus</taxon>
    </lineage>
</organism>
<dbReference type="Gene3D" id="2.40.50.180">
    <property type="entry name" value="CheA-289, Domain 4"/>
    <property type="match status" value="1"/>
</dbReference>
<dbReference type="GO" id="GO:0007165">
    <property type="term" value="P:signal transduction"/>
    <property type="evidence" value="ECO:0007669"/>
    <property type="project" value="InterPro"/>
</dbReference>
<dbReference type="Proteomes" id="UP000640274">
    <property type="component" value="Unassembled WGS sequence"/>
</dbReference>
<dbReference type="CDD" id="cd00732">
    <property type="entry name" value="CheW"/>
    <property type="match status" value="1"/>
</dbReference>
<feature type="domain" description="CheW-like" evidence="1">
    <location>
        <begin position="17"/>
        <end position="156"/>
    </location>
</feature>
<dbReference type="InterPro" id="IPR039315">
    <property type="entry name" value="CheW"/>
</dbReference>
<sequence length="169" mass="19387">MYNRLDQEEQHEDDAQKDKYLTFALGDEEYGIEIAHVTEIIGIQSITEVPQLPEFMMGIINLRGKIIPVMDVRLRFRKRFRDYNDRTCIIVINIKELSIGLIVDRVAEVISIPRSDIVPPPDMKQEGSRYIQGIGKVGEQVKLLLDCDELLNYYEVESLHEAGQHNTGG</sequence>
<dbReference type="GO" id="GO:0005829">
    <property type="term" value="C:cytosol"/>
    <property type="evidence" value="ECO:0007669"/>
    <property type="project" value="TreeGrafter"/>
</dbReference>